<protein>
    <recommendedName>
        <fullName evidence="2">PA14 domain-containing protein</fullName>
    </recommendedName>
</protein>
<name>A0AAN7UWU5_9PEZI</name>
<dbReference type="Pfam" id="PF10528">
    <property type="entry name" value="GLEYA"/>
    <property type="match status" value="1"/>
</dbReference>
<dbReference type="EMBL" id="JAWHQM010000010">
    <property type="protein sequence ID" value="KAK5629014.1"/>
    <property type="molecule type" value="Genomic_DNA"/>
</dbReference>
<keyword evidence="4" id="KW-1185">Reference proteome</keyword>
<keyword evidence="1" id="KW-0732">Signal</keyword>
<proteinExistence type="predicted"/>
<evidence type="ECO:0000259" key="2">
    <source>
        <dbReference type="PROSITE" id="PS51820"/>
    </source>
</evidence>
<dbReference type="Proteomes" id="UP001305414">
    <property type="component" value="Unassembled WGS sequence"/>
</dbReference>
<reference evidence="3 4" key="1">
    <citation type="submission" date="2023-10" db="EMBL/GenBank/DDBJ databases">
        <title>Draft genome sequence of Xylaria bambusicola isolate GMP-LS, the root and basal stem rot pathogen of sugarcane in Indonesia.</title>
        <authorList>
            <person name="Selvaraj P."/>
            <person name="Muralishankar V."/>
            <person name="Muruganantham S."/>
            <person name="Sp S."/>
            <person name="Haryani S."/>
            <person name="Lau K.J.X."/>
            <person name="Naqvi N.I."/>
        </authorList>
    </citation>
    <scope>NUCLEOTIDE SEQUENCE [LARGE SCALE GENOMIC DNA]</scope>
    <source>
        <strain evidence="3">GMP-LS</strain>
    </source>
</reference>
<dbReference type="InterPro" id="IPR037524">
    <property type="entry name" value="PA14/GLEYA"/>
</dbReference>
<accession>A0AAN7UWU5</accession>
<evidence type="ECO:0000313" key="4">
    <source>
        <dbReference type="Proteomes" id="UP001305414"/>
    </source>
</evidence>
<feature type="signal peptide" evidence="1">
    <location>
        <begin position="1"/>
        <end position="21"/>
    </location>
</feature>
<dbReference type="PROSITE" id="PS51820">
    <property type="entry name" value="PA14"/>
    <property type="match status" value="1"/>
</dbReference>
<evidence type="ECO:0000256" key="1">
    <source>
        <dbReference type="SAM" id="SignalP"/>
    </source>
</evidence>
<feature type="chain" id="PRO_5043056271" description="PA14 domain-containing protein" evidence="1">
    <location>
        <begin position="22"/>
        <end position="285"/>
    </location>
</feature>
<feature type="domain" description="PA14" evidence="2">
    <location>
        <begin position="82"/>
        <end position="262"/>
    </location>
</feature>
<dbReference type="InterPro" id="IPR018871">
    <property type="entry name" value="GLEYA_adhesin_domain"/>
</dbReference>
<gene>
    <name evidence="3" type="ORF">RRF57_004729</name>
</gene>
<dbReference type="Gene3D" id="2.60.120.1560">
    <property type="match status" value="1"/>
</dbReference>
<organism evidence="3 4">
    <name type="scientific">Xylaria bambusicola</name>
    <dbReference type="NCBI Taxonomy" id="326684"/>
    <lineage>
        <taxon>Eukaryota</taxon>
        <taxon>Fungi</taxon>
        <taxon>Dikarya</taxon>
        <taxon>Ascomycota</taxon>
        <taxon>Pezizomycotina</taxon>
        <taxon>Sordariomycetes</taxon>
        <taxon>Xylariomycetidae</taxon>
        <taxon>Xylariales</taxon>
        <taxon>Xylariaceae</taxon>
        <taxon>Xylaria</taxon>
    </lineage>
</organism>
<sequence length="285" mass="30494">MVTLIQAALFVAPLFASKGACQRPTSTTTTIIPWTGTYTTSTTFTPCTGPATVFIETPIGTTTCPPAPTPTRPAPCETYPDCAASGLNIDYYANPVGGFGTGNTPPSFYITEGLSPLDSSLTNVTFFPQDMPPANPSGWTRDTNGGIIVNANNFALVYYGFYRAPTTGVFTICSSSDNENDVFFGRGNAFSCDNGKPSPDAKPLQVSRGGSYVNPINCTDVYLVGGRYYPVRNVMGNFGGPSAFNFTIWEPEVPFEDRKNDFTGNVYPLSCGWLSNARNKNATKA</sequence>
<dbReference type="AlphaFoldDB" id="A0AAN7UWU5"/>
<evidence type="ECO:0000313" key="3">
    <source>
        <dbReference type="EMBL" id="KAK5629014.1"/>
    </source>
</evidence>
<comment type="caution">
    <text evidence="3">The sequence shown here is derived from an EMBL/GenBank/DDBJ whole genome shotgun (WGS) entry which is preliminary data.</text>
</comment>